<accession>U4LQ08</accession>
<protein>
    <submittedName>
        <fullName evidence="2">Uncharacterized protein</fullName>
    </submittedName>
</protein>
<feature type="region of interest" description="Disordered" evidence="1">
    <location>
        <begin position="1"/>
        <end position="27"/>
    </location>
</feature>
<sequence>MGKESPATSKGKKTPATPIGDESHAKRPHRGCGFIRYRWNRLQLALQRACSKPLAWWPLKGPNCQYAGPRSISKHHCCDDCHVDGRVYHSIGPRPYAHPRELREDKKAASWVFHDCRAAIQWNRDYSGEHKIEGSKGYTKFN</sequence>
<evidence type="ECO:0000313" key="2">
    <source>
        <dbReference type="EMBL" id="CCX33662.1"/>
    </source>
</evidence>
<evidence type="ECO:0000313" key="3">
    <source>
        <dbReference type="Proteomes" id="UP000018144"/>
    </source>
</evidence>
<organism evidence="2 3">
    <name type="scientific">Pyronema omphalodes (strain CBS 100304)</name>
    <name type="common">Pyronema confluens</name>
    <dbReference type="NCBI Taxonomy" id="1076935"/>
    <lineage>
        <taxon>Eukaryota</taxon>
        <taxon>Fungi</taxon>
        <taxon>Dikarya</taxon>
        <taxon>Ascomycota</taxon>
        <taxon>Pezizomycotina</taxon>
        <taxon>Pezizomycetes</taxon>
        <taxon>Pezizales</taxon>
        <taxon>Pyronemataceae</taxon>
        <taxon>Pyronema</taxon>
    </lineage>
</organism>
<gene>
    <name evidence="2" type="ORF">PCON_01600</name>
</gene>
<reference evidence="2 3" key="1">
    <citation type="journal article" date="2013" name="PLoS Genet.">
        <title>The genome and development-dependent transcriptomes of Pyronema confluens: a window into fungal evolution.</title>
        <authorList>
            <person name="Traeger S."/>
            <person name="Altegoer F."/>
            <person name="Freitag M."/>
            <person name="Gabaldon T."/>
            <person name="Kempken F."/>
            <person name="Kumar A."/>
            <person name="Marcet-Houben M."/>
            <person name="Poggeler S."/>
            <person name="Stajich J.E."/>
            <person name="Nowrousian M."/>
        </authorList>
    </citation>
    <scope>NUCLEOTIDE SEQUENCE [LARGE SCALE GENOMIC DNA]</scope>
    <source>
        <strain evidence="3">CBS 100304</strain>
        <tissue evidence="2">Vegetative mycelium</tissue>
    </source>
</reference>
<dbReference type="Proteomes" id="UP000018144">
    <property type="component" value="Unassembled WGS sequence"/>
</dbReference>
<dbReference type="EMBL" id="HF936162">
    <property type="protein sequence ID" value="CCX33662.1"/>
    <property type="molecule type" value="Genomic_DNA"/>
</dbReference>
<dbReference type="AlphaFoldDB" id="U4LQ08"/>
<keyword evidence="3" id="KW-1185">Reference proteome</keyword>
<evidence type="ECO:0000256" key="1">
    <source>
        <dbReference type="SAM" id="MobiDB-lite"/>
    </source>
</evidence>
<name>U4LQ08_PYROM</name>
<proteinExistence type="predicted"/>